<dbReference type="Proteomes" id="UP000887576">
    <property type="component" value="Unplaced"/>
</dbReference>
<name>A0AC34RD57_9BILA</name>
<sequence length="42" mass="5172">MVVLYDRIQRVEAEYISDFYPNNCEGYDRIKLRVKIFEENNQ</sequence>
<evidence type="ECO:0000313" key="2">
    <source>
        <dbReference type="WBParaSite" id="JU765_v2.g5862.t1"/>
    </source>
</evidence>
<proteinExistence type="predicted"/>
<accession>A0AC34RD57</accession>
<evidence type="ECO:0000313" key="1">
    <source>
        <dbReference type="Proteomes" id="UP000887576"/>
    </source>
</evidence>
<reference evidence="2" key="1">
    <citation type="submission" date="2022-11" db="UniProtKB">
        <authorList>
            <consortium name="WormBaseParasite"/>
        </authorList>
    </citation>
    <scope>IDENTIFICATION</scope>
</reference>
<protein>
    <submittedName>
        <fullName evidence="2">Uncharacterized protein</fullName>
    </submittedName>
</protein>
<dbReference type="WBParaSite" id="JU765_v2.g5862.t1">
    <property type="protein sequence ID" value="JU765_v2.g5862.t1"/>
    <property type="gene ID" value="JU765_v2.g5862"/>
</dbReference>
<organism evidence="1 2">
    <name type="scientific">Panagrolaimus sp. JU765</name>
    <dbReference type="NCBI Taxonomy" id="591449"/>
    <lineage>
        <taxon>Eukaryota</taxon>
        <taxon>Metazoa</taxon>
        <taxon>Ecdysozoa</taxon>
        <taxon>Nematoda</taxon>
        <taxon>Chromadorea</taxon>
        <taxon>Rhabditida</taxon>
        <taxon>Tylenchina</taxon>
        <taxon>Panagrolaimomorpha</taxon>
        <taxon>Panagrolaimoidea</taxon>
        <taxon>Panagrolaimidae</taxon>
        <taxon>Panagrolaimus</taxon>
    </lineage>
</organism>